<proteinExistence type="predicted"/>
<keyword evidence="3" id="KW-1185">Reference proteome</keyword>
<protein>
    <submittedName>
        <fullName evidence="2">Uncharacterized protein</fullName>
    </submittedName>
</protein>
<organism evidence="2 3">
    <name type="scientific">Solanum tuberosum</name>
    <name type="common">Potato</name>
    <dbReference type="NCBI Taxonomy" id="4113"/>
    <lineage>
        <taxon>Eukaryota</taxon>
        <taxon>Viridiplantae</taxon>
        <taxon>Streptophyta</taxon>
        <taxon>Embryophyta</taxon>
        <taxon>Tracheophyta</taxon>
        <taxon>Spermatophyta</taxon>
        <taxon>Magnoliopsida</taxon>
        <taxon>eudicotyledons</taxon>
        <taxon>Gunneridae</taxon>
        <taxon>Pentapetalae</taxon>
        <taxon>asterids</taxon>
        <taxon>lamiids</taxon>
        <taxon>Solanales</taxon>
        <taxon>Solanaceae</taxon>
        <taxon>Solanoideae</taxon>
        <taxon>Solaneae</taxon>
        <taxon>Solanum</taxon>
    </lineage>
</organism>
<feature type="transmembrane region" description="Helical" evidence="1">
    <location>
        <begin position="22"/>
        <end position="44"/>
    </location>
</feature>
<dbReference type="EnsemblPlants" id="PGSC0003DMT400070553">
    <property type="protein sequence ID" value="PGSC0003DMT400070553"/>
    <property type="gene ID" value="PGSC0003DMG400027422"/>
</dbReference>
<dbReference type="AlphaFoldDB" id="M1CMB8"/>
<dbReference type="PaxDb" id="4113-PGSC0003DMT400070553"/>
<dbReference type="Proteomes" id="UP000011115">
    <property type="component" value="Unassembled WGS sequence"/>
</dbReference>
<keyword evidence="1" id="KW-0812">Transmembrane</keyword>
<keyword evidence="1" id="KW-0472">Membrane</keyword>
<evidence type="ECO:0000313" key="2">
    <source>
        <dbReference type="EnsemblPlants" id="PGSC0003DMT400070553"/>
    </source>
</evidence>
<dbReference type="InParanoid" id="M1CMB8"/>
<name>M1CMB8_SOLTU</name>
<dbReference type="HOGENOM" id="CLU_2692578_0_0_1"/>
<evidence type="ECO:0000313" key="3">
    <source>
        <dbReference type="Proteomes" id="UP000011115"/>
    </source>
</evidence>
<reference evidence="2" key="2">
    <citation type="submission" date="2015-06" db="UniProtKB">
        <authorList>
            <consortium name="EnsemblPlants"/>
        </authorList>
    </citation>
    <scope>IDENTIFICATION</scope>
    <source>
        <strain evidence="2">DM1-3 516 R44</strain>
    </source>
</reference>
<accession>M1CMB8</accession>
<sequence length="74" mass="8294">MHRCFNLGIDVNFFRLLDKYPALLNLFWFTPTFLTCSIVAKALGCDGGLKKPPIDALCQSPLWIMLCTITMVVG</sequence>
<keyword evidence="1" id="KW-1133">Transmembrane helix</keyword>
<evidence type="ECO:0000256" key="1">
    <source>
        <dbReference type="SAM" id="Phobius"/>
    </source>
</evidence>
<dbReference type="Gramene" id="PGSC0003DMT400070553">
    <property type="protein sequence ID" value="PGSC0003DMT400070553"/>
    <property type="gene ID" value="PGSC0003DMG400027422"/>
</dbReference>
<reference evidence="3" key="1">
    <citation type="journal article" date="2011" name="Nature">
        <title>Genome sequence and analysis of the tuber crop potato.</title>
        <authorList>
            <consortium name="The Potato Genome Sequencing Consortium"/>
        </authorList>
    </citation>
    <scope>NUCLEOTIDE SEQUENCE [LARGE SCALE GENOMIC DNA]</scope>
    <source>
        <strain evidence="3">cv. DM1-3 516 R44</strain>
    </source>
</reference>